<feature type="transmembrane region" description="Helical" evidence="1">
    <location>
        <begin position="35"/>
        <end position="60"/>
    </location>
</feature>
<evidence type="ECO:0000313" key="3">
    <source>
        <dbReference type="EMBL" id="RPE08992.1"/>
    </source>
</evidence>
<comment type="caution">
    <text evidence="3">The sequence shown here is derived from an EMBL/GenBank/DDBJ whole genome shotgun (WGS) entry which is preliminary data.</text>
</comment>
<keyword evidence="4" id="KW-1185">Reference proteome</keyword>
<evidence type="ECO:0000313" key="4">
    <source>
        <dbReference type="Proteomes" id="UP000278351"/>
    </source>
</evidence>
<feature type="signal peptide" evidence="2">
    <location>
        <begin position="1"/>
        <end position="19"/>
    </location>
</feature>
<feature type="chain" id="PRO_5017963977" description="DUF3784 domain-containing protein" evidence="2">
    <location>
        <begin position="20"/>
        <end position="144"/>
    </location>
</feature>
<keyword evidence="2" id="KW-0732">Signal</keyword>
<feature type="transmembrane region" description="Helical" evidence="1">
    <location>
        <begin position="93"/>
        <end position="112"/>
    </location>
</feature>
<keyword evidence="1" id="KW-1133">Transmembrane helix</keyword>
<keyword evidence="1" id="KW-0812">Transmembrane</keyword>
<feature type="transmembrane region" description="Helical" evidence="1">
    <location>
        <begin position="118"/>
        <end position="138"/>
    </location>
</feature>
<evidence type="ECO:0000256" key="2">
    <source>
        <dbReference type="SAM" id="SignalP"/>
    </source>
</evidence>
<reference evidence="3 4" key="1">
    <citation type="submission" date="2018-11" db="EMBL/GenBank/DDBJ databases">
        <title>Chitinophaga lutea sp.nov., isolate from arsenic contaminated soil.</title>
        <authorList>
            <person name="Zong Y."/>
        </authorList>
    </citation>
    <scope>NUCLEOTIDE SEQUENCE [LARGE SCALE GENOMIC DNA]</scope>
    <source>
        <strain evidence="3 4">ZY74</strain>
    </source>
</reference>
<keyword evidence="1" id="KW-0472">Membrane</keyword>
<organism evidence="3 4">
    <name type="scientific">Chitinophaga lutea</name>
    <dbReference type="NCBI Taxonomy" id="2488634"/>
    <lineage>
        <taxon>Bacteria</taxon>
        <taxon>Pseudomonadati</taxon>
        <taxon>Bacteroidota</taxon>
        <taxon>Chitinophagia</taxon>
        <taxon>Chitinophagales</taxon>
        <taxon>Chitinophagaceae</taxon>
        <taxon>Chitinophaga</taxon>
    </lineage>
</organism>
<dbReference type="Proteomes" id="UP000278351">
    <property type="component" value="Unassembled WGS sequence"/>
</dbReference>
<dbReference type="AlphaFoldDB" id="A0A3N4PJZ8"/>
<gene>
    <name evidence="3" type="ORF">EGT74_18440</name>
</gene>
<dbReference type="EMBL" id="RPDH01000002">
    <property type="protein sequence ID" value="RPE08992.1"/>
    <property type="molecule type" value="Genomic_DNA"/>
</dbReference>
<name>A0A3N4PJZ8_9BACT</name>
<proteinExistence type="predicted"/>
<sequence length="144" mass="15714">MKKISIITALLTAAVTAQAQDLTTPLKQGSSLELGFRIFAITVCMYLIGTFIITIVKLVLDYQLKSRMIDRGFSEGDISRFFKPGNTAIRNTALKWFAVLAGVGFGLTIVTLSQPVGLHSLAIMAFCISAAFLVYAQFIKRSDT</sequence>
<accession>A0A3N4PJZ8</accession>
<dbReference type="RefSeq" id="WP_123847992.1">
    <property type="nucleotide sequence ID" value="NZ_RPDH01000002.1"/>
</dbReference>
<protein>
    <recommendedName>
        <fullName evidence="5">DUF3784 domain-containing protein</fullName>
    </recommendedName>
</protein>
<evidence type="ECO:0000256" key="1">
    <source>
        <dbReference type="SAM" id="Phobius"/>
    </source>
</evidence>
<dbReference type="OrthoDB" id="674806at2"/>
<evidence type="ECO:0008006" key="5">
    <source>
        <dbReference type="Google" id="ProtNLM"/>
    </source>
</evidence>